<evidence type="ECO:0000313" key="2">
    <source>
        <dbReference type="EMBL" id="PNS20841.1"/>
    </source>
</evidence>
<keyword evidence="3" id="KW-1185">Reference proteome</keyword>
<dbReference type="Proteomes" id="UP000243797">
    <property type="component" value="Unassembled WGS sequence"/>
</dbReference>
<feature type="signal peptide" evidence="1">
    <location>
        <begin position="1"/>
        <end position="15"/>
    </location>
</feature>
<proteinExistence type="predicted"/>
<dbReference type="AlphaFoldDB" id="A0A2K1R0L2"/>
<keyword evidence="2" id="KW-0689">Ribosomal protein</keyword>
<accession>A0A2K1R0L2</accession>
<evidence type="ECO:0000256" key="1">
    <source>
        <dbReference type="SAM" id="SignalP"/>
    </source>
</evidence>
<dbReference type="PANTHER" id="PTHR42047:SF1">
    <property type="entry name" value="PROTEIN, PUTATIVE (AFU_ORTHOLOGUE AFUA_6G03560)-RELATED"/>
    <property type="match status" value="1"/>
</dbReference>
<dbReference type="OrthoDB" id="5430620at2759"/>
<reference evidence="2 3" key="1">
    <citation type="submission" date="2017-06" db="EMBL/GenBank/DDBJ databases">
        <title>Draft genome sequence of a variant of Elsinoe murrayae.</title>
        <authorList>
            <person name="Cheng Q."/>
        </authorList>
    </citation>
    <scope>NUCLEOTIDE SEQUENCE [LARGE SCALE GENOMIC DNA]</scope>
    <source>
        <strain evidence="2 3">CQ-2017a</strain>
    </source>
</reference>
<name>A0A2K1R0L2_9PEZI</name>
<dbReference type="InterPro" id="IPR052820">
    <property type="entry name" value="PhiA_domain"/>
</dbReference>
<gene>
    <name evidence="2" type="ORF">CAC42_2772</name>
</gene>
<dbReference type="EMBL" id="NKHZ01000017">
    <property type="protein sequence ID" value="PNS20841.1"/>
    <property type="molecule type" value="Genomic_DNA"/>
</dbReference>
<keyword evidence="1" id="KW-0732">Signal</keyword>
<comment type="caution">
    <text evidence="2">The sequence shown here is derived from an EMBL/GenBank/DDBJ whole genome shotgun (WGS) entry which is preliminary data.</text>
</comment>
<evidence type="ECO:0000313" key="3">
    <source>
        <dbReference type="Proteomes" id="UP000243797"/>
    </source>
</evidence>
<dbReference type="STRING" id="2082308.A0A2K1R0L2"/>
<sequence length="182" mass="18695">MKATTVLSLLPLALAAPTPQDTTTTAPQPFFGLAIRSASPIQYAGVNASGLALWLNKPTATYCPSVPEVPCPSNPSTLFVGGQNTLGLDVSVPGGQQVYVAADGRAKYTQAHSANTGTGSATTGFSVVDGALLFEGASWTACPEETSYAVYAASRNVTAEGCLGFRWRAEDAGAAEGAWQYA</sequence>
<dbReference type="GO" id="GO:0005840">
    <property type="term" value="C:ribosome"/>
    <property type="evidence" value="ECO:0007669"/>
    <property type="project" value="UniProtKB-KW"/>
</dbReference>
<dbReference type="InParanoid" id="A0A2K1R0L2"/>
<feature type="chain" id="PRO_5014378312" evidence="1">
    <location>
        <begin position="16"/>
        <end position="182"/>
    </location>
</feature>
<protein>
    <submittedName>
        <fullName evidence="2">50S ribosomal protein L4</fullName>
    </submittedName>
</protein>
<organism evidence="2 3">
    <name type="scientific">Sphaceloma murrayae</name>
    <dbReference type="NCBI Taxonomy" id="2082308"/>
    <lineage>
        <taxon>Eukaryota</taxon>
        <taxon>Fungi</taxon>
        <taxon>Dikarya</taxon>
        <taxon>Ascomycota</taxon>
        <taxon>Pezizomycotina</taxon>
        <taxon>Dothideomycetes</taxon>
        <taxon>Dothideomycetidae</taxon>
        <taxon>Myriangiales</taxon>
        <taxon>Elsinoaceae</taxon>
        <taxon>Sphaceloma</taxon>
    </lineage>
</organism>
<keyword evidence="2" id="KW-0687">Ribonucleoprotein</keyword>
<dbReference type="PANTHER" id="PTHR42047">
    <property type="entry name" value="PROTEIN, PUTATIVE (AFU_ORTHOLOGUE AFUA_6G03560)-RELATED"/>
    <property type="match status" value="1"/>
</dbReference>